<proteinExistence type="inferred from homology"/>
<keyword evidence="6 9" id="KW-0648">Protein biosynthesis</keyword>
<comment type="caution">
    <text evidence="11">The sequence shown here is derived from an EMBL/GenBank/DDBJ whole genome shotgun (WGS) entry which is preliminary data.</text>
</comment>
<feature type="short sequence motif" description="'KMSKS' region" evidence="9">
    <location>
        <begin position="906"/>
        <end position="910"/>
    </location>
</feature>
<dbReference type="InterPro" id="IPR009008">
    <property type="entry name" value="Val/Leu/Ile-tRNA-synth_edit"/>
</dbReference>
<comment type="catalytic activity">
    <reaction evidence="8 9">
        <text>tRNA(Leu) + L-leucine + ATP = L-leucyl-tRNA(Leu) + AMP + diphosphate</text>
        <dbReference type="Rhea" id="RHEA:11688"/>
        <dbReference type="Rhea" id="RHEA-COMP:9613"/>
        <dbReference type="Rhea" id="RHEA-COMP:9622"/>
        <dbReference type="ChEBI" id="CHEBI:30616"/>
        <dbReference type="ChEBI" id="CHEBI:33019"/>
        <dbReference type="ChEBI" id="CHEBI:57427"/>
        <dbReference type="ChEBI" id="CHEBI:78442"/>
        <dbReference type="ChEBI" id="CHEBI:78494"/>
        <dbReference type="ChEBI" id="CHEBI:456215"/>
        <dbReference type="EC" id="6.1.1.4"/>
    </reaction>
</comment>
<dbReference type="SUPFAM" id="SSF55811">
    <property type="entry name" value="Nudix"/>
    <property type="match status" value="1"/>
</dbReference>
<dbReference type="Gene3D" id="3.40.50.1820">
    <property type="entry name" value="alpha/beta hydrolase"/>
    <property type="match status" value="1"/>
</dbReference>
<dbReference type="Gene3D" id="3.10.20.590">
    <property type="match status" value="1"/>
</dbReference>
<dbReference type="GO" id="GO:0005737">
    <property type="term" value="C:cytoplasm"/>
    <property type="evidence" value="ECO:0007669"/>
    <property type="project" value="UniProtKB-SubCell"/>
</dbReference>
<dbReference type="HAMAP" id="MF_00049_B">
    <property type="entry name" value="Leu_tRNA_synth_B"/>
    <property type="match status" value="1"/>
</dbReference>
<evidence type="ECO:0000313" key="12">
    <source>
        <dbReference type="Proteomes" id="UP000177958"/>
    </source>
</evidence>
<reference evidence="11 12" key="1">
    <citation type="journal article" date="2016" name="Nat. Commun.">
        <title>Thousands of microbial genomes shed light on interconnected biogeochemical processes in an aquifer system.</title>
        <authorList>
            <person name="Anantharaman K."/>
            <person name="Brown C.T."/>
            <person name="Hug L.A."/>
            <person name="Sharon I."/>
            <person name="Castelle C.J."/>
            <person name="Probst A.J."/>
            <person name="Thomas B.C."/>
            <person name="Singh A."/>
            <person name="Wilkins M.J."/>
            <person name="Karaoz U."/>
            <person name="Brodie E.L."/>
            <person name="Williams K.H."/>
            <person name="Hubbard S.S."/>
            <person name="Banfield J.F."/>
        </authorList>
    </citation>
    <scope>NUCLEOTIDE SEQUENCE [LARGE SCALE GENOMIC DNA]</scope>
</reference>
<dbReference type="Gene3D" id="3.90.79.10">
    <property type="entry name" value="Nucleoside Triphosphate Pyrophosphohydrolase"/>
    <property type="match status" value="1"/>
</dbReference>
<dbReference type="Pfam" id="PF08264">
    <property type="entry name" value="Anticodon_1"/>
    <property type="match status" value="1"/>
</dbReference>
<dbReference type="PANTHER" id="PTHR43740">
    <property type="entry name" value="LEUCYL-TRNA SYNTHETASE"/>
    <property type="match status" value="1"/>
</dbReference>
<dbReference type="GO" id="GO:0006429">
    <property type="term" value="P:leucyl-tRNA aminoacylation"/>
    <property type="evidence" value="ECO:0007669"/>
    <property type="project" value="UniProtKB-UniRule"/>
</dbReference>
<dbReference type="GO" id="GO:0004823">
    <property type="term" value="F:leucine-tRNA ligase activity"/>
    <property type="evidence" value="ECO:0007669"/>
    <property type="project" value="UniProtKB-UniRule"/>
</dbReference>
<protein>
    <recommendedName>
        <fullName evidence="9">Leucine--tRNA ligase</fullName>
        <ecNumber evidence="9">6.1.1.4</ecNumber>
    </recommendedName>
    <alternativeName>
        <fullName evidence="9">Leucyl-tRNA synthetase</fullName>
        <shortName evidence="9">LeuRS</shortName>
    </alternativeName>
</protein>
<dbReference type="Pfam" id="PF13603">
    <property type="entry name" value="tRNA-synt_1_2"/>
    <property type="match status" value="1"/>
</dbReference>
<dbReference type="InterPro" id="IPR014729">
    <property type="entry name" value="Rossmann-like_a/b/a_fold"/>
</dbReference>
<dbReference type="EMBL" id="MFKX01000029">
    <property type="protein sequence ID" value="OGG57327.1"/>
    <property type="molecule type" value="Genomic_DNA"/>
</dbReference>
<dbReference type="InterPro" id="IPR002302">
    <property type="entry name" value="Leu-tRNA-ligase"/>
</dbReference>
<dbReference type="GO" id="GO:0002161">
    <property type="term" value="F:aminoacyl-tRNA deacylase activity"/>
    <property type="evidence" value="ECO:0007669"/>
    <property type="project" value="InterPro"/>
</dbReference>
<keyword evidence="4 9" id="KW-0547">Nucleotide-binding</keyword>
<evidence type="ECO:0000313" key="11">
    <source>
        <dbReference type="EMBL" id="OGG57327.1"/>
    </source>
</evidence>
<dbReference type="InterPro" id="IPR000086">
    <property type="entry name" value="NUDIX_hydrolase_dom"/>
</dbReference>
<dbReference type="AlphaFoldDB" id="A0A1F6D7M5"/>
<dbReference type="GO" id="GO:0005524">
    <property type="term" value="F:ATP binding"/>
    <property type="evidence" value="ECO:0007669"/>
    <property type="project" value="UniProtKB-UniRule"/>
</dbReference>
<evidence type="ECO:0000256" key="4">
    <source>
        <dbReference type="ARBA" id="ARBA00022741"/>
    </source>
</evidence>
<evidence type="ECO:0000256" key="5">
    <source>
        <dbReference type="ARBA" id="ARBA00022840"/>
    </source>
</evidence>
<dbReference type="Gene3D" id="3.90.740.10">
    <property type="entry name" value="Valyl/Leucyl/Isoleucyl-tRNA synthetase, editing domain"/>
    <property type="match status" value="1"/>
</dbReference>
<dbReference type="SUPFAM" id="SSF47323">
    <property type="entry name" value="Anticodon-binding domain of a subclass of class I aminoacyl-tRNA synthetases"/>
    <property type="match status" value="1"/>
</dbReference>
<dbReference type="SUPFAM" id="SSF52374">
    <property type="entry name" value="Nucleotidylyl transferase"/>
    <property type="match status" value="1"/>
</dbReference>
<gene>
    <name evidence="9" type="primary">leuS</name>
    <name evidence="11" type="ORF">A2853_02300</name>
</gene>
<evidence type="ECO:0000256" key="9">
    <source>
        <dbReference type="HAMAP-Rule" id="MF_00049"/>
    </source>
</evidence>
<dbReference type="FunFam" id="3.40.50.620:FF:000056">
    <property type="entry name" value="Leucine--tRNA ligase"/>
    <property type="match status" value="1"/>
</dbReference>
<evidence type="ECO:0000256" key="8">
    <source>
        <dbReference type="ARBA" id="ARBA00047469"/>
    </source>
</evidence>
<dbReference type="InterPro" id="IPR029058">
    <property type="entry name" value="AB_hydrolase_fold"/>
</dbReference>
<dbReference type="PROSITE" id="PS51462">
    <property type="entry name" value="NUDIX"/>
    <property type="match status" value="1"/>
</dbReference>
<dbReference type="InterPro" id="IPR013155">
    <property type="entry name" value="M/V/L/I-tRNA-synth_anticd-bd"/>
</dbReference>
<evidence type="ECO:0000259" key="10">
    <source>
        <dbReference type="PROSITE" id="PS51462"/>
    </source>
</evidence>
<keyword evidence="3 9" id="KW-0436">Ligase</keyword>
<comment type="subcellular location">
    <subcellularLocation>
        <location evidence="9">Cytoplasm</location>
    </subcellularLocation>
</comment>
<dbReference type="Pfam" id="PF06821">
    <property type="entry name" value="Ser_hydrolase"/>
    <property type="match status" value="1"/>
</dbReference>
<dbReference type="EC" id="6.1.1.4" evidence="9"/>
<dbReference type="Pfam" id="PF00293">
    <property type="entry name" value="NUDIX"/>
    <property type="match status" value="1"/>
</dbReference>
<feature type="binding site" evidence="9">
    <location>
        <position position="909"/>
    </location>
    <ligand>
        <name>ATP</name>
        <dbReference type="ChEBI" id="CHEBI:30616"/>
    </ligand>
</feature>
<keyword evidence="5 9" id="KW-0067">ATP-binding</keyword>
<evidence type="ECO:0000256" key="3">
    <source>
        <dbReference type="ARBA" id="ARBA00022598"/>
    </source>
</evidence>
<dbReference type="FunFam" id="1.10.730.10:FF:000002">
    <property type="entry name" value="Leucine--tRNA ligase"/>
    <property type="match status" value="1"/>
</dbReference>
<dbReference type="InterPro" id="IPR002300">
    <property type="entry name" value="aa-tRNA-synth_Ia"/>
</dbReference>
<feature type="short sequence motif" description="'HIGH' region" evidence="9">
    <location>
        <begin position="42"/>
        <end position="52"/>
    </location>
</feature>
<dbReference type="Gene3D" id="1.10.730.10">
    <property type="entry name" value="Isoleucyl-tRNA Synthetase, Domain 1"/>
    <property type="match status" value="2"/>
</dbReference>
<evidence type="ECO:0000256" key="1">
    <source>
        <dbReference type="ARBA" id="ARBA00005594"/>
    </source>
</evidence>
<dbReference type="FunFam" id="3.40.50.620:FF:000003">
    <property type="entry name" value="Leucine--tRNA ligase"/>
    <property type="match status" value="1"/>
</dbReference>
<organism evidence="11 12">
    <name type="scientific">Candidatus Kaiserbacteria bacterium RIFCSPHIGHO2_01_FULL_55_17</name>
    <dbReference type="NCBI Taxonomy" id="1798484"/>
    <lineage>
        <taxon>Bacteria</taxon>
        <taxon>Candidatus Kaiseribacteriota</taxon>
    </lineage>
</organism>
<dbReference type="InterPro" id="IPR025709">
    <property type="entry name" value="Leu_tRNA-synth_edit"/>
</dbReference>
<name>A0A1F6D7M5_9BACT</name>
<evidence type="ECO:0000256" key="7">
    <source>
        <dbReference type="ARBA" id="ARBA00023146"/>
    </source>
</evidence>
<dbReference type="PANTHER" id="PTHR43740:SF2">
    <property type="entry name" value="LEUCINE--TRNA LIGASE, MITOCHONDRIAL"/>
    <property type="match status" value="1"/>
</dbReference>
<dbReference type="SUPFAM" id="SSF50677">
    <property type="entry name" value="ValRS/IleRS/LeuRS editing domain"/>
    <property type="match status" value="1"/>
</dbReference>
<accession>A0A1F6D7M5</accession>
<evidence type="ECO:0000256" key="2">
    <source>
        <dbReference type="ARBA" id="ARBA00022490"/>
    </source>
</evidence>
<dbReference type="Proteomes" id="UP000177958">
    <property type="component" value="Unassembled WGS sequence"/>
</dbReference>
<sequence>MKKYDHRTIERKWQKEWAKKSLYKTPDKIKGKKNFYLLTEFSYPSGNLHVGHWYAFAVPDILARALRMQGKNVLYPTGFDAFGLPAENAAIKNKLNPRVWTEKNMAYMERQIQSMGTAFDWSRQVVTCDPSYYKWTQWQFLQFFKKGLAYQKDTPVNWCPSCKTVLANEQVIDGRCERCESEVVQKNMLQWNLRITDYADRLIDDLEGLDWPEQIKESQRNWIGRSEGAEIDFPLVIDADKKKYTYVILHGYTGTPDAPRFLHWKRELEKQGHKVIIPALPSPDLPSEKEQVAVALAAADYDENTILFGHSLGCVVAMKVVEKLKKPIVRLVLAGGFVDRDFKDKKRPFDKNFSWKFDGEKIQKNAKTIQVLHDPRDYAISEVQLSKLEATLGVKAVRLNSEEPHFTGEKEVTVLRWLRPAITVFTTRADTLFGGTFLVLAPEHPWVTLALQHKTLLQNNDEVAAYVARAMKKTELERKTDQKEKTGVELKGVKAINPTTGKEIPVWVADYALMGFGTGALFGDAHDERDTIFAKKYGIPLKETLEPIVVRTTGLDAVRPNKTFRDRESILAIVKHWSEDKYLAVRYRPTDTRGCVSGGIEEGEKSEEAGKREVLEETGYANATFVRKLGGRLHCKYYSLVRESNVFCHFTPLLYKLEDGAMGEISADEKANHETRWLSKKEMDEFINRGDMRIVWSRVHSDAPYEGKGILFDSGEFNGLTSDEAIPKIGAKYGRLVKQYHLRDWIVSRQRYWGVPIPIIHCPTCGAQAVPDKDLPVKLPEIKDYLPDGRGKSPLAKARKWVAVKCPRCYGKAERETDTLDTFVDSSWYFLRYTDPKNKKKFADVKKQKNWMPVDLYSGGPEHTTMHVLYSRFWHKALYDLGLVKDPEPYARRMNHGLILGSNAQKMSKSRGNVSDPDEIVERIGTDSLRLYLAFVGPYNEAGTYPWDSNGIVGMRRFVERVWRASDLVRKADVSELDVQLHKTVKKVGEDIAALKFNTAISALMIFLNSVEKARAIGKEQWRTFLRLLAPFAPHVAEELWRETGNKKSIHLETWPKYDAAKLKDETVRIAVQVNGKTRGEAEIPTDAQKEETEKAAREVVAGRLEGKRVLRTVVVPNRLVNFVVEE</sequence>
<dbReference type="InterPro" id="IPR009080">
    <property type="entry name" value="tRNAsynth_Ia_anticodon-bd"/>
</dbReference>
<dbReference type="CDD" id="cd07958">
    <property type="entry name" value="Anticodon_Ia_Leu_BEm"/>
    <property type="match status" value="1"/>
</dbReference>
<dbReference type="SUPFAM" id="SSF53474">
    <property type="entry name" value="alpha/beta-Hydrolases"/>
    <property type="match status" value="1"/>
</dbReference>
<comment type="similarity">
    <text evidence="1 9">Belongs to the class-I aminoacyl-tRNA synthetase family.</text>
</comment>
<dbReference type="InterPro" id="IPR015797">
    <property type="entry name" value="NUDIX_hydrolase-like_dom_sf"/>
</dbReference>
<dbReference type="InterPro" id="IPR010662">
    <property type="entry name" value="RBBP9/YdeN"/>
</dbReference>
<feature type="domain" description="Nudix hydrolase" evidence="10">
    <location>
        <begin position="563"/>
        <end position="700"/>
    </location>
</feature>
<dbReference type="Gene3D" id="3.40.50.620">
    <property type="entry name" value="HUPs"/>
    <property type="match status" value="2"/>
</dbReference>
<keyword evidence="7 9" id="KW-0030">Aminoacyl-tRNA synthetase</keyword>
<evidence type="ECO:0000256" key="6">
    <source>
        <dbReference type="ARBA" id="ARBA00022917"/>
    </source>
</evidence>
<dbReference type="PRINTS" id="PR00985">
    <property type="entry name" value="TRNASYNTHLEU"/>
</dbReference>
<keyword evidence="2 9" id="KW-0963">Cytoplasm</keyword>
<dbReference type="Pfam" id="PF00133">
    <property type="entry name" value="tRNA-synt_1"/>
    <property type="match status" value="2"/>
</dbReference>